<dbReference type="Pfam" id="PF14072">
    <property type="entry name" value="DndB"/>
    <property type="match status" value="1"/>
</dbReference>
<dbReference type="EMBL" id="JAAIKC010000005">
    <property type="protein sequence ID" value="NEW07368.1"/>
    <property type="molecule type" value="Genomic_DNA"/>
</dbReference>
<organism evidence="1">
    <name type="scientific">Paenibacillus sp. SYP-B3998</name>
    <dbReference type="NCBI Taxonomy" id="2678564"/>
    <lineage>
        <taxon>Bacteria</taxon>
        <taxon>Bacillati</taxon>
        <taxon>Bacillota</taxon>
        <taxon>Bacilli</taxon>
        <taxon>Bacillales</taxon>
        <taxon>Paenibacillaceae</taxon>
        <taxon>Paenibacillus</taxon>
    </lineage>
</organism>
<evidence type="ECO:0008006" key="2">
    <source>
        <dbReference type="Google" id="ProtNLM"/>
    </source>
</evidence>
<sequence length="476" mass="54396">MFVANTENSEEVKSLDQLIQRGDTSETQIKAFLCNNMGNSTLLAKLPMYEFYRMSDVANERSENGRPVSQRKLDIKHANDLARYILKGLLSTTILLHKEEGHLMNTKLRMQEMIGKQPYLALQPIVANLRTAGRNGAELRGKPLTTTNNEGIGVRIWLGQKDILWVVDGQHRRKAMQIVIDFLEDIRMQQRYPAQKSSLFPYGRNDRSIPQDELNVWIECYQVTRSECTVNVEIHLGLDIPEERQLFHDLNNLSKKMEKSLALEFDSSNPVNAFIKDELLETELIKLASGDKVDWVNDDGSFTRKDLVAINAHLILNRSNINTATPVIVQPKLTVAKRFWEAVTQIPDFGEVGAKHKTVAAQPVVLKALAKLTYDFAFGRQTKEELLDKLLDGITEIDFGHENKLWRYYQLNEEEIIEAELEGLKDYLPNESKGNRDVGNFEGSTGWMRFGAKHNDIFPIIGDMIRWTLGLPKRKD</sequence>
<accession>A0A6G3ZZ89</accession>
<dbReference type="InterPro" id="IPR017642">
    <property type="entry name" value="DNA_S_mod_DndB"/>
</dbReference>
<proteinExistence type="predicted"/>
<reference evidence="1" key="1">
    <citation type="submission" date="2020-02" db="EMBL/GenBank/DDBJ databases">
        <authorList>
            <person name="Shen X.-R."/>
            <person name="Zhang Y.-X."/>
        </authorList>
    </citation>
    <scope>NUCLEOTIDE SEQUENCE</scope>
    <source>
        <strain evidence="1">SYP-B3998</strain>
    </source>
</reference>
<name>A0A6G3ZZ89_9BACL</name>
<dbReference type="AlphaFoldDB" id="A0A6G3ZZ89"/>
<protein>
    <recommendedName>
        <fullName evidence="2">DGQHR domain-containing protein</fullName>
    </recommendedName>
</protein>
<dbReference type="RefSeq" id="WP_163948214.1">
    <property type="nucleotide sequence ID" value="NZ_JAAIKC010000005.1"/>
</dbReference>
<comment type="caution">
    <text evidence="1">The sequence shown here is derived from an EMBL/GenBank/DDBJ whole genome shotgun (WGS) entry which is preliminary data.</text>
</comment>
<gene>
    <name evidence="1" type="ORF">GK047_15295</name>
</gene>
<evidence type="ECO:0000313" key="1">
    <source>
        <dbReference type="EMBL" id="NEW07368.1"/>
    </source>
</evidence>